<dbReference type="Pfam" id="PF01381">
    <property type="entry name" value="HTH_3"/>
    <property type="match status" value="1"/>
</dbReference>
<dbReference type="Gene3D" id="1.10.260.40">
    <property type="entry name" value="lambda repressor-like DNA-binding domains"/>
    <property type="match status" value="1"/>
</dbReference>
<keyword evidence="1" id="KW-0238">DNA-binding</keyword>
<evidence type="ECO:0000313" key="4">
    <source>
        <dbReference type="Proteomes" id="UP000198654"/>
    </source>
</evidence>
<dbReference type="SUPFAM" id="SSF47413">
    <property type="entry name" value="lambda repressor-like DNA-binding domains"/>
    <property type="match status" value="1"/>
</dbReference>
<sequence length="209" mass="23073">MDALGSRIKRLRVQARLSKAALARRVGVSDVTISYWESGTIKQIGHERLLALAEALDCTLSDLLDGTPAPPVQGGVLYMQVHQPAPWLRQGKTLMPLLGGLPVPHLTRDCHLVTPGNGERFDFLAEGDLAAILPLKNFDRDGLYVLERFDQLVIRYLSKTLDGDVSISDESQHLDTVAPETLSFTLVGQVRARWRLDNIDALGWVSVPQ</sequence>
<proteinExistence type="predicted"/>
<dbReference type="InterPro" id="IPR050807">
    <property type="entry name" value="TransReg_Diox_bact_type"/>
</dbReference>
<dbReference type="PROSITE" id="PS50943">
    <property type="entry name" value="HTH_CROC1"/>
    <property type="match status" value="1"/>
</dbReference>
<evidence type="ECO:0000313" key="3">
    <source>
        <dbReference type="EMBL" id="SDK78890.1"/>
    </source>
</evidence>
<evidence type="ECO:0000259" key="2">
    <source>
        <dbReference type="PROSITE" id="PS50943"/>
    </source>
</evidence>
<evidence type="ECO:0000256" key="1">
    <source>
        <dbReference type="ARBA" id="ARBA00023125"/>
    </source>
</evidence>
<dbReference type="STRING" id="119000.SAMN05661010_00091"/>
<keyword evidence="4" id="KW-1185">Reference proteome</keyword>
<dbReference type="GO" id="GO:0005829">
    <property type="term" value="C:cytosol"/>
    <property type="evidence" value="ECO:0007669"/>
    <property type="project" value="TreeGrafter"/>
</dbReference>
<dbReference type="OrthoDB" id="9791537at2"/>
<organism evidence="3 4">
    <name type="scientific">Modicisalibacter muralis</name>
    <dbReference type="NCBI Taxonomy" id="119000"/>
    <lineage>
        <taxon>Bacteria</taxon>
        <taxon>Pseudomonadati</taxon>
        <taxon>Pseudomonadota</taxon>
        <taxon>Gammaproteobacteria</taxon>
        <taxon>Oceanospirillales</taxon>
        <taxon>Halomonadaceae</taxon>
        <taxon>Modicisalibacter</taxon>
    </lineage>
</organism>
<dbReference type="PANTHER" id="PTHR46797:SF1">
    <property type="entry name" value="METHYLPHOSPHONATE SYNTHASE"/>
    <property type="match status" value="1"/>
</dbReference>
<protein>
    <submittedName>
        <fullName evidence="3">Helix-turn-helix</fullName>
    </submittedName>
</protein>
<dbReference type="InterPro" id="IPR010982">
    <property type="entry name" value="Lambda_DNA-bd_dom_sf"/>
</dbReference>
<dbReference type="GO" id="GO:0003677">
    <property type="term" value="F:DNA binding"/>
    <property type="evidence" value="ECO:0007669"/>
    <property type="project" value="UniProtKB-KW"/>
</dbReference>
<name>A0A1G9ERY9_9GAMM</name>
<gene>
    <name evidence="3" type="ORF">SAMN05661010_00091</name>
</gene>
<dbReference type="GO" id="GO:0003700">
    <property type="term" value="F:DNA-binding transcription factor activity"/>
    <property type="evidence" value="ECO:0007669"/>
    <property type="project" value="TreeGrafter"/>
</dbReference>
<accession>A0A1G9ERY9</accession>
<dbReference type="PANTHER" id="PTHR46797">
    <property type="entry name" value="HTH-TYPE TRANSCRIPTIONAL REGULATOR"/>
    <property type="match status" value="1"/>
</dbReference>
<dbReference type="CDD" id="cd00093">
    <property type="entry name" value="HTH_XRE"/>
    <property type="match status" value="1"/>
</dbReference>
<feature type="domain" description="HTH cro/C1-type" evidence="2">
    <location>
        <begin position="8"/>
        <end position="63"/>
    </location>
</feature>
<dbReference type="Proteomes" id="UP000198654">
    <property type="component" value="Unassembled WGS sequence"/>
</dbReference>
<dbReference type="EMBL" id="FNGI01000001">
    <property type="protein sequence ID" value="SDK78890.1"/>
    <property type="molecule type" value="Genomic_DNA"/>
</dbReference>
<dbReference type="SMART" id="SM00530">
    <property type="entry name" value="HTH_XRE"/>
    <property type="match status" value="1"/>
</dbReference>
<dbReference type="InterPro" id="IPR001387">
    <property type="entry name" value="Cro/C1-type_HTH"/>
</dbReference>
<reference evidence="3 4" key="1">
    <citation type="submission" date="2016-10" db="EMBL/GenBank/DDBJ databases">
        <authorList>
            <person name="de Groot N.N."/>
        </authorList>
    </citation>
    <scope>NUCLEOTIDE SEQUENCE [LARGE SCALE GENOMIC DNA]</scope>
    <source>
        <strain evidence="3 4">DSM 14789</strain>
    </source>
</reference>
<dbReference type="AlphaFoldDB" id="A0A1G9ERY9"/>